<proteinExistence type="predicted"/>
<feature type="domain" description="HTH asnC-type" evidence="4">
    <location>
        <begin position="193"/>
        <end position="253"/>
    </location>
</feature>
<dbReference type="Gene3D" id="3.30.70.920">
    <property type="match status" value="1"/>
</dbReference>
<evidence type="ECO:0000313" key="5">
    <source>
        <dbReference type="EMBL" id="SDI33859.1"/>
    </source>
</evidence>
<accession>A0A1G8JRF2</accession>
<evidence type="ECO:0000256" key="2">
    <source>
        <dbReference type="ARBA" id="ARBA00023125"/>
    </source>
</evidence>
<sequence>MPRIAGVDMSLCGIIGWMVMNAPSRELDGLDRRIVAALQVNGRASWRRIAEVLGESFSTVTRRGMALLESGTVRVAGLVTLGPTHLVEVQCEPAKLAGIAEELAKDPDANFLYALTSPTRLLFEVQARPGRLSSLVLEELPALDGVTQVNAWPLLEYFRTVAEWHPGPVTAEETAALQDFPVPVTRPSASAILDDVDTRLVQLLVEDGRVPVAELGEAVGLSAPAVRRRLNTLFENGNLSVRAIVEPADIGLPIEAVIWVRTAPADVADVGRLLGGEPAVRYAAMALGEFQLMANVTLPSLNELRAFLLESPWAERALAVRSSLVVRAYKRGGVRMPDPS</sequence>
<name>A0A1G8JRF2_9MICC</name>
<dbReference type="PRINTS" id="PR00033">
    <property type="entry name" value="HTHASNC"/>
</dbReference>
<dbReference type="Proteomes" id="UP000182130">
    <property type="component" value="Unassembled WGS sequence"/>
</dbReference>
<dbReference type="InterPro" id="IPR000485">
    <property type="entry name" value="AsnC-type_HTH_dom"/>
</dbReference>
<protein>
    <submittedName>
        <fullName evidence="5">DNA-binding transcriptional regulator, Lrp family</fullName>
    </submittedName>
</protein>
<keyword evidence="3" id="KW-0804">Transcription</keyword>
<evidence type="ECO:0000259" key="4">
    <source>
        <dbReference type="PROSITE" id="PS50956"/>
    </source>
</evidence>
<dbReference type="GO" id="GO:0043565">
    <property type="term" value="F:sequence-specific DNA binding"/>
    <property type="evidence" value="ECO:0007669"/>
    <property type="project" value="InterPro"/>
</dbReference>
<evidence type="ECO:0000313" key="6">
    <source>
        <dbReference type="Proteomes" id="UP000182130"/>
    </source>
</evidence>
<dbReference type="PANTHER" id="PTHR30154:SF34">
    <property type="entry name" value="TRANSCRIPTIONAL REGULATOR AZLB"/>
    <property type="match status" value="1"/>
</dbReference>
<evidence type="ECO:0000256" key="1">
    <source>
        <dbReference type="ARBA" id="ARBA00023015"/>
    </source>
</evidence>
<dbReference type="Pfam" id="PF13404">
    <property type="entry name" value="HTH_AsnC-type"/>
    <property type="match status" value="2"/>
</dbReference>
<gene>
    <name evidence="5" type="ORF">SAMN05216555_10213</name>
</gene>
<dbReference type="SUPFAM" id="SSF54909">
    <property type="entry name" value="Dimeric alpha+beta barrel"/>
    <property type="match status" value="1"/>
</dbReference>
<keyword evidence="2 5" id="KW-0238">DNA-binding</keyword>
<dbReference type="InterPro" id="IPR019885">
    <property type="entry name" value="Tscrpt_reg_HTH_AsnC-type_CS"/>
</dbReference>
<dbReference type="PANTHER" id="PTHR30154">
    <property type="entry name" value="LEUCINE-RESPONSIVE REGULATORY PROTEIN"/>
    <property type="match status" value="1"/>
</dbReference>
<dbReference type="SMART" id="SM00344">
    <property type="entry name" value="HTH_ASNC"/>
    <property type="match status" value="2"/>
</dbReference>
<dbReference type="GO" id="GO:0043200">
    <property type="term" value="P:response to amino acid"/>
    <property type="evidence" value="ECO:0007669"/>
    <property type="project" value="TreeGrafter"/>
</dbReference>
<dbReference type="SUPFAM" id="SSF46785">
    <property type="entry name" value="Winged helix' DNA-binding domain"/>
    <property type="match status" value="2"/>
</dbReference>
<dbReference type="PROSITE" id="PS50956">
    <property type="entry name" value="HTH_ASNC_2"/>
    <property type="match status" value="1"/>
</dbReference>
<dbReference type="GO" id="GO:0005829">
    <property type="term" value="C:cytosol"/>
    <property type="evidence" value="ECO:0007669"/>
    <property type="project" value="TreeGrafter"/>
</dbReference>
<dbReference type="PROSITE" id="PS00519">
    <property type="entry name" value="HTH_ASNC_1"/>
    <property type="match status" value="1"/>
</dbReference>
<dbReference type="InterPro" id="IPR011008">
    <property type="entry name" value="Dimeric_a/b-barrel"/>
</dbReference>
<dbReference type="EMBL" id="FNEI01000002">
    <property type="protein sequence ID" value="SDI33859.1"/>
    <property type="molecule type" value="Genomic_DNA"/>
</dbReference>
<organism evidence="5 6">
    <name type="scientific">Arthrobacter cupressi</name>
    <dbReference type="NCBI Taxonomy" id="1045773"/>
    <lineage>
        <taxon>Bacteria</taxon>
        <taxon>Bacillati</taxon>
        <taxon>Actinomycetota</taxon>
        <taxon>Actinomycetes</taxon>
        <taxon>Micrococcales</taxon>
        <taxon>Micrococcaceae</taxon>
        <taxon>Arthrobacter</taxon>
    </lineage>
</organism>
<keyword evidence="6" id="KW-1185">Reference proteome</keyword>
<dbReference type="InterPro" id="IPR036390">
    <property type="entry name" value="WH_DNA-bd_sf"/>
</dbReference>
<dbReference type="InterPro" id="IPR019888">
    <property type="entry name" value="Tscrpt_reg_AsnC-like"/>
</dbReference>
<dbReference type="InterPro" id="IPR011991">
    <property type="entry name" value="ArsR-like_HTH"/>
</dbReference>
<dbReference type="Gene3D" id="1.10.10.10">
    <property type="entry name" value="Winged helix-like DNA-binding domain superfamily/Winged helix DNA-binding domain"/>
    <property type="match status" value="2"/>
</dbReference>
<keyword evidence="1" id="KW-0805">Transcription regulation</keyword>
<reference evidence="6" key="1">
    <citation type="submission" date="2016-10" db="EMBL/GenBank/DDBJ databases">
        <authorList>
            <person name="Varghese N."/>
            <person name="Submissions S."/>
        </authorList>
    </citation>
    <scope>NUCLEOTIDE SEQUENCE [LARGE SCALE GENOMIC DNA]</scope>
    <source>
        <strain evidence="6">CGMCC 1.10783</strain>
    </source>
</reference>
<dbReference type="AlphaFoldDB" id="A0A1G8JRF2"/>
<dbReference type="CDD" id="cd00090">
    <property type="entry name" value="HTH_ARSR"/>
    <property type="match status" value="1"/>
</dbReference>
<dbReference type="STRING" id="1045773.SAMN05216555_10213"/>
<dbReference type="InterPro" id="IPR036388">
    <property type="entry name" value="WH-like_DNA-bd_sf"/>
</dbReference>
<evidence type="ECO:0000256" key="3">
    <source>
        <dbReference type="ARBA" id="ARBA00023163"/>
    </source>
</evidence>